<evidence type="ECO:0000256" key="1">
    <source>
        <dbReference type="ARBA" id="ARBA00004613"/>
    </source>
</evidence>
<dbReference type="Pfam" id="PF01835">
    <property type="entry name" value="MG2"/>
    <property type="match status" value="1"/>
</dbReference>
<dbReference type="Pfam" id="PF01759">
    <property type="entry name" value="NTR"/>
    <property type="match status" value="1"/>
</dbReference>
<reference evidence="7" key="1">
    <citation type="journal article" date="2014" name="Nature">
        <title>Elephant shark genome provides unique insights into gnathostome evolution.</title>
        <authorList>
            <consortium name="International Elephant Shark Genome Sequencing Consortium"/>
            <person name="Venkatesh B."/>
            <person name="Lee A.P."/>
            <person name="Ravi V."/>
            <person name="Maurya A.K."/>
            <person name="Lian M.M."/>
            <person name="Swann J.B."/>
            <person name="Ohta Y."/>
            <person name="Flajnik M.F."/>
            <person name="Sutoh Y."/>
            <person name="Kasahara M."/>
            <person name="Hoon S."/>
            <person name="Gangu V."/>
            <person name="Roy S.W."/>
            <person name="Irimia M."/>
            <person name="Korzh V."/>
            <person name="Kondrychyn I."/>
            <person name="Lim Z.W."/>
            <person name="Tay B.H."/>
            <person name="Tohari S."/>
            <person name="Kong K.W."/>
            <person name="Ho S."/>
            <person name="Lorente-Galdos B."/>
            <person name="Quilez J."/>
            <person name="Marques-Bonet T."/>
            <person name="Raney B.J."/>
            <person name="Ingham P.W."/>
            <person name="Tay A."/>
            <person name="Hillier L.W."/>
            <person name="Minx P."/>
            <person name="Boehm T."/>
            <person name="Wilson R.K."/>
            <person name="Brenner S."/>
            <person name="Warren W.C."/>
        </authorList>
    </citation>
    <scope>NUCLEOTIDE SEQUENCE</scope>
    <source>
        <tissue evidence="7">Liver</tissue>
    </source>
</reference>
<dbReference type="FunFam" id="2.40.50.120:FF:000013">
    <property type="entry name" value="Complement C3"/>
    <property type="match status" value="1"/>
</dbReference>
<dbReference type="InterPro" id="IPR054587">
    <property type="entry name" value="CO4A-B_CUB_C"/>
</dbReference>
<dbReference type="Gene3D" id="2.60.40.10">
    <property type="entry name" value="Immunoglobulins"/>
    <property type="match status" value="2"/>
</dbReference>
<feature type="chain" id="PRO_5004777775" evidence="4">
    <location>
        <begin position="19"/>
        <end position="1686"/>
    </location>
</feature>
<dbReference type="InterPro" id="IPR001134">
    <property type="entry name" value="Netrin_domain"/>
</dbReference>
<dbReference type="InterPro" id="IPR018081">
    <property type="entry name" value="Anaphylatoxin_comp_syst"/>
</dbReference>
<dbReference type="InterPro" id="IPR011625">
    <property type="entry name" value="A2M_N_BRD"/>
</dbReference>
<dbReference type="SMART" id="SM01359">
    <property type="entry name" value="A2M_N_2"/>
    <property type="match status" value="1"/>
</dbReference>
<evidence type="ECO:0000256" key="4">
    <source>
        <dbReference type="SAM" id="SignalP"/>
    </source>
</evidence>
<dbReference type="Gene3D" id="1.20.91.20">
    <property type="entry name" value="Anaphylotoxins (complement system)"/>
    <property type="match status" value="1"/>
</dbReference>
<dbReference type="PANTHER" id="PTHR11412">
    <property type="entry name" value="MACROGLOBULIN / COMPLEMENT"/>
    <property type="match status" value="1"/>
</dbReference>
<dbReference type="InterPro" id="IPR036595">
    <property type="entry name" value="A-macroglobulin_rcpt-bd_sf"/>
</dbReference>
<dbReference type="InterPro" id="IPR008993">
    <property type="entry name" value="TIMP-like_OB-fold"/>
</dbReference>
<dbReference type="InterPro" id="IPR041425">
    <property type="entry name" value="C3/4/5_MG1"/>
</dbReference>
<dbReference type="InterPro" id="IPR050473">
    <property type="entry name" value="A2M/Complement_sys"/>
</dbReference>
<dbReference type="Gene3D" id="2.60.120.1540">
    <property type="match status" value="1"/>
</dbReference>
<evidence type="ECO:0000256" key="3">
    <source>
        <dbReference type="ARBA" id="ARBA00023157"/>
    </source>
</evidence>
<dbReference type="SUPFAM" id="SSF48239">
    <property type="entry name" value="Terpenoid cyclases/Protein prenyltransferases"/>
    <property type="match status" value="1"/>
</dbReference>
<protein>
    <submittedName>
        <fullName evidence="7">Complement C4</fullName>
    </submittedName>
</protein>
<dbReference type="Pfam" id="PF17790">
    <property type="entry name" value="MG1"/>
    <property type="match status" value="1"/>
</dbReference>
<proteinExistence type="evidence at transcript level"/>
<dbReference type="SUPFAM" id="SSF47686">
    <property type="entry name" value="Anaphylotoxins (complement system)"/>
    <property type="match status" value="1"/>
</dbReference>
<dbReference type="Pfam" id="PF00207">
    <property type="entry name" value="A2M"/>
    <property type="match status" value="1"/>
</dbReference>
<keyword evidence="3" id="KW-1015">Disulfide bond</keyword>
<evidence type="ECO:0000259" key="6">
    <source>
        <dbReference type="PROSITE" id="PS50189"/>
    </source>
</evidence>
<name>V9K886_CALMI</name>
<evidence type="ECO:0000256" key="2">
    <source>
        <dbReference type="ARBA" id="ARBA00022525"/>
    </source>
</evidence>
<keyword evidence="2" id="KW-0964">Secreted</keyword>
<dbReference type="SMART" id="SM00643">
    <property type="entry name" value="C345C"/>
    <property type="match status" value="1"/>
</dbReference>
<dbReference type="Pfam" id="PF07703">
    <property type="entry name" value="A2M_BRD"/>
    <property type="match status" value="1"/>
</dbReference>
<dbReference type="CDD" id="cd02896">
    <property type="entry name" value="complement_C3_C4_C5"/>
    <property type="match status" value="1"/>
</dbReference>
<dbReference type="GO" id="GO:0004866">
    <property type="term" value="F:endopeptidase inhibitor activity"/>
    <property type="evidence" value="ECO:0007669"/>
    <property type="project" value="InterPro"/>
</dbReference>
<dbReference type="Pfam" id="PF17791">
    <property type="entry name" value="MG3"/>
    <property type="match status" value="1"/>
</dbReference>
<evidence type="ECO:0000259" key="5">
    <source>
        <dbReference type="PROSITE" id="PS01178"/>
    </source>
</evidence>
<dbReference type="SUPFAM" id="SSF49410">
    <property type="entry name" value="Alpha-macroglobulin receptor domain"/>
    <property type="match status" value="1"/>
</dbReference>
<dbReference type="Gene3D" id="6.20.50.160">
    <property type="match status" value="1"/>
</dbReference>
<dbReference type="InterPro" id="IPR008930">
    <property type="entry name" value="Terpenoid_cyclase/PrenylTrfase"/>
</dbReference>
<dbReference type="Gene3D" id="2.60.40.1930">
    <property type="match status" value="3"/>
</dbReference>
<dbReference type="SMART" id="SM01361">
    <property type="entry name" value="A2M_recep"/>
    <property type="match status" value="1"/>
</dbReference>
<dbReference type="PROSITE" id="PS50189">
    <property type="entry name" value="NTR"/>
    <property type="match status" value="1"/>
</dbReference>
<dbReference type="InterPro" id="IPR041555">
    <property type="entry name" value="MG3"/>
</dbReference>
<dbReference type="FunFam" id="2.60.40.10:FF:000155">
    <property type="entry name" value="complement C3 isoform X1"/>
    <property type="match status" value="1"/>
</dbReference>
<dbReference type="SMART" id="SM01419">
    <property type="entry name" value="Thiol-ester_cl"/>
    <property type="match status" value="1"/>
</dbReference>
<dbReference type="Pfam" id="PF22661">
    <property type="entry name" value="CO4A-B_CUB_C"/>
    <property type="match status" value="1"/>
</dbReference>
<dbReference type="PROSITE" id="PS01178">
    <property type="entry name" value="ANAPHYLATOXIN_2"/>
    <property type="match status" value="1"/>
</dbReference>
<dbReference type="Pfam" id="PF07677">
    <property type="entry name" value="A2M_recep"/>
    <property type="match status" value="1"/>
</dbReference>
<dbReference type="InterPro" id="IPR040839">
    <property type="entry name" value="MG4"/>
</dbReference>
<dbReference type="FunFam" id="2.60.40.1940:FF:000001">
    <property type="entry name" value="Complement component C3"/>
    <property type="match status" value="1"/>
</dbReference>
<dbReference type="InterPro" id="IPR018933">
    <property type="entry name" value="Netrin_module_non-TIMP"/>
</dbReference>
<feature type="domain" description="NTR" evidence="6">
    <location>
        <begin position="1538"/>
        <end position="1684"/>
    </location>
</feature>
<sequence length="1686" mass="190738">MWVRGLLLCLSAILPATRQTPSYMITGPNIMHVGVEESVSVQLHGAELPVTVTVYCWDIIRNTNCSDHVGFHLNAGNSFQEIRTIRVSPETARNLQLWRRHQHYVTLVAESDQLFRRRRMVHVRLSSKRGYIFIQTDKSIYTPEENVRFSIFTLDHHMRPVDEEILFSVFNSKNMQITADIRKSGKILLHHIRIPDNAAPGNWRIEAQFSDSTMSKVSTQFEVKEFVLPRFEIKIKASEMFYLVSKDEFSFKILAIHTYGERVDGKAYVRFGILDQNGNKTNLGGLEQELRMKNGEVSCSLKTQDLLEKLKMLTSVNKLVGSRLYVALTVFETASGELEETEVSGIPFVATPYVIDLSKTRRHFAPGLPFPVVVLVTSPDQSPTPNIPVTVEGYTLYTDETGTVVFEVVAPANASILSVNITAGEGTRGREFSQAVHIVHAYQSVSRSYLHMYVQPTLVRSGQVLTVQLEAVTEPELGDVDYIYYLVTNKGRVVRAGKTRRLEKTELTIPVDVSLVPTFRLIAYYYIGNDHRSEMVANSLWVDVKDECEGKIEVKEMDQRHAPGSDLNVILSTDDAADVAMVAVDSAVYIVNNKYKLTARKVFEAMNSYDLGCYYGGGANTVGVFMDAGLTFLSDVAKSEFRKGYSCEEDARRQKRSLDVQKEYTNKLNQYTEPRLRKCCTDGLTKIPMRYSCGRRVERVRERRCRAVFLLCCQYGVELRRNQSLNVRSVARSLPLEFEEFFDETSIHVRSIFPHSWLWGNHRVQGPGNHTLSARIPDSITTWEIQAVAMFDNKGFCVAESKKLTVFQEFFISMRLPNAVTRNEQVDVRVILYNYLAQDIQVFVYMRGADGLCSPATSKDEARVITVRRNSAHSLGFPIVPLVAGNIPIHVVALSTSGQRDALLKHLRVVEEGVMKTEETSLLINPLVRRSHDINTETPLNQVPDTESYLYIKARGDLMGESIENSLSPEGINRLIRVPTGCAEQTAMHLAPTVYAVEYLDQSQQWLHLPSERKDQALANIKTGYTKILEYQKADGSYGTWKETPSSVWLTAFMVKILSIARKHIIVNDMFIHKSVSYLINAQNSSGHFEDPHPVMAREMQGGVESLVSMTAFVTIALQHSLDSYKRHDIIPVTQVKNSIAKALGFLHKEVPSIKHPFVTAIAAYALTLASPDSPGSVKAHRKLKDLAYYNREKDIRYWKVTDVELVGGEKNPSHASALAVEATSYALLQSLMMKDETYASTIAKWLTEQRNYGGGFRSTQDTVVALEALSTYHRITFEKEQLNMDVEFSENGRMMQIHLQKRNALSRTELKFPLGSKIQVKLSGTGNGTLNLLKTYRLLEELSNPCTHFKLEVTIQSKMEYLDSHFEYNNTILPEDQSLGLIGWHDLRSRRKREVVKIEADRTIYYTVCTWREDEIELNEIKSGMAVVDISLLSGFEPDTTHLEKLKNGVDKYIDQYELKDGKVLLYLDMVRVKKECVVFAANQVVPVGLVQPATATLYDFYNPSVKCTVTYSAPEHSVLVSTLCHTDVCECAEGPCPHIEHILSPQLNSFSRIDFACYSPVVDYAFKVQLLGINHTAYFEKYVVNITQPILNSRNEAGLGHGAIRHFLNRRSCPLKLRLGSEFLIMGKEGKTRDHHQMIQYVLDSKTWIEEIPSDDQCLLSKYRNACKAVNDFIQSFETNGCKG</sequence>
<dbReference type="FunFam" id="6.20.50.160:FF:000001">
    <property type="entry name" value="Complement component 4"/>
    <property type="match status" value="1"/>
</dbReference>
<dbReference type="InterPro" id="IPR000020">
    <property type="entry name" value="Anaphylatoxin/fibulin"/>
</dbReference>
<dbReference type="Gene3D" id="2.20.130.20">
    <property type="match status" value="1"/>
</dbReference>
<dbReference type="Pfam" id="PF01821">
    <property type="entry name" value="ANATO"/>
    <property type="match status" value="1"/>
</dbReference>
<keyword evidence="4" id="KW-0732">Signal</keyword>
<feature type="signal peptide" evidence="4">
    <location>
        <begin position="1"/>
        <end position="18"/>
    </location>
</feature>
<feature type="domain" description="Anaphylatoxin-like" evidence="5">
    <location>
        <begin position="679"/>
        <end position="713"/>
    </location>
</feature>
<dbReference type="Gene3D" id="1.50.10.20">
    <property type="match status" value="1"/>
</dbReference>
<dbReference type="Gene3D" id="2.60.40.690">
    <property type="entry name" value="Alpha-macroglobulin, receptor-binding domain"/>
    <property type="match status" value="1"/>
</dbReference>
<organism evidence="7">
    <name type="scientific">Callorhinchus milii</name>
    <name type="common">Ghost shark</name>
    <dbReference type="NCBI Taxonomy" id="7868"/>
    <lineage>
        <taxon>Eukaryota</taxon>
        <taxon>Metazoa</taxon>
        <taxon>Chordata</taxon>
        <taxon>Craniata</taxon>
        <taxon>Vertebrata</taxon>
        <taxon>Chondrichthyes</taxon>
        <taxon>Holocephali</taxon>
        <taxon>Chimaeriformes</taxon>
        <taxon>Callorhinchidae</taxon>
        <taxon>Callorhinchus</taxon>
    </lineage>
</organism>
<dbReference type="CDD" id="cd00017">
    <property type="entry name" value="ANATO"/>
    <property type="match status" value="1"/>
</dbReference>
<dbReference type="InterPro" id="IPR011626">
    <property type="entry name" value="Alpha-macroglobulin_TED"/>
</dbReference>
<evidence type="ECO:0000313" key="7">
    <source>
        <dbReference type="EMBL" id="AFO93901.1"/>
    </source>
</evidence>
<accession>V9K886</accession>
<dbReference type="InterPro" id="IPR047565">
    <property type="entry name" value="Alpha-macroglob_thiol-ester_cl"/>
</dbReference>
<dbReference type="PANTHER" id="PTHR11412:SF86">
    <property type="entry name" value="COMPLEMENT C4-A-RELATED"/>
    <property type="match status" value="1"/>
</dbReference>
<dbReference type="SMART" id="SM00104">
    <property type="entry name" value="ANATO"/>
    <property type="match status" value="1"/>
</dbReference>
<dbReference type="InterPro" id="IPR002890">
    <property type="entry name" value="MG2"/>
</dbReference>
<dbReference type="GO" id="GO:0005615">
    <property type="term" value="C:extracellular space"/>
    <property type="evidence" value="ECO:0007669"/>
    <property type="project" value="InterPro"/>
</dbReference>
<dbReference type="SUPFAM" id="SSF50242">
    <property type="entry name" value="TIMP-like"/>
    <property type="match status" value="1"/>
</dbReference>
<dbReference type="GO" id="GO:0006956">
    <property type="term" value="P:complement activation"/>
    <property type="evidence" value="ECO:0007669"/>
    <property type="project" value="TreeGrafter"/>
</dbReference>
<dbReference type="InterPro" id="IPR009048">
    <property type="entry name" value="A-macroglobulin_rcpt-bd"/>
</dbReference>
<dbReference type="InterPro" id="IPR001599">
    <property type="entry name" value="Macroglobln_a2"/>
</dbReference>
<dbReference type="PROSITE" id="PS01177">
    <property type="entry name" value="ANAPHYLATOXIN_1"/>
    <property type="match status" value="1"/>
</dbReference>
<dbReference type="EMBL" id="JW861384">
    <property type="protein sequence ID" value="AFO93901.1"/>
    <property type="molecule type" value="mRNA"/>
</dbReference>
<dbReference type="Gene3D" id="2.60.40.1940">
    <property type="match status" value="1"/>
</dbReference>
<comment type="subcellular location">
    <subcellularLocation>
        <location evidence="1">Secreted</location>
    </subcellularLocation>
</comment>
<dbReference type="Pfam" id="PF07678">
    <property type="entry name" value="TED_complement"/>
    <property type="match status" value="1"/>
</dbReference>
<dbReference type="InterPro" id="IPR013783">
    <property type="entry name" value="Ig-like_fold"/>
</dbReference>
<dbReference type="SMART" id="SM01360">
    <property type="entry name" value="A2M"/>
    <property type="match status" value="1"/>
</dbReference>
<dbReference type="Gene3D" id="2.40.50.120">
    <property type="match status" value="1"/>
</dbReference>
<dbReference type="Pfam" id="PF17789">
    <property type="entry name" value="MG4"/>
    <property type="match status" value="1"/>
</dbReference>